<keyword evidence="2" id="KW-1185">Reference proteome</keyword>
<dbReference type="Proteomes" id="UP000199306">
    <property type="component" value="Unassembled WGS sequence"/>
</dbReference>
<dbReference type="RefSeq" id="WP_092012196.1">
    <property type="nucleotide sequence ID" value="NZ_FOXH01000002.1"/>
</dbReference>
<organism evidence="1 2">
    <name type="scientific">Pseudarcicella hirudinis</name>
    <dbReference type="NCBI Taxonomy" id="1079859"/>
    <lineage>
        <taxon>Bacteria</taxon>
        <taxon>Pseudomonadati</taxon>
        <taxon>Bacteroidota</taxon>
        <taxon>Cytophagia</taxon>
        <taxon>Cytophagales</taxon>
        <taxon>Flectobacillaceae</taxon>
        <taxon>Pseudarcicella</taxon>
    </lineage>
</organism>
<dbReference type="GO" id="GO:0046872">
    <property type="term" value="F:metal ion binding"/>
    <property type="evidence" value="ECO:0007669"/>
    <property type="project" value="InterPro"/>
</dbReference>
<reference evidence="1 2" key="1">
    <citation type="submission" date="2016-10" db="EMBL/GenBank/DDBJ databases">
        <authorList>
            <person name="de Groot N.N."/>
        </authorList>
    </citation>
    <scope>NUCLEOTIDE SEQUENCE [LARGE SCALE GENOMIC DNA]</scope>
    <source>
        <strain evidence="2">E92,LMG 26720,CCM 7988</strain>
    </source>
</reference>
<name>A0A1I5NPB5_9BACT</name>
<dbReference type="SUPFAM" id="SSF55008">
    <property type="entry name" value="HMA, heavy metal-associated domain"/>
    <property type="match status" value="1"/>
</dbReference>
<accession>A0A1I5NPB5</accession>
<dbReference type="EMBL" id="FOXH01000002">
    <property type="protein sequence ID" value="SFP23678.1"/>
    <property type="molecule type" value="Genomic_DNA"/>
</dbReference>
<evidence type="ECO:0008006" key="3">
    <source>
        <dbReference type="Google" id="ProtNLM"/>
    </source>
</evidence>
<dbReference type="AlphaFoldDB" id="A0A1I5NPB5"/>
<evidence type="ECO:0000313" key="1">
    <source>
        <dbReference type="EMBL" id="SFP23678.1"/>
    </source>
</evidence>
<gene>
    <name evidence="1" type="ORF">SAMN04515674_10252</name>
</gene>
<sequence>MKTFFLKTSKVLLTICLVIFAGLVVWANWEEPPLSQRLNLKPINLSVFNINKTISAEDSASISGQLTAQKGVTACTINRIGSTISVTYHGDETSENVLKSIVEAKNYIAKKVEFDKYDGPQCPVPAEYLDFFTNLKSSLCFR</sequence>
<proteinExistence type="predicted"/>
<dbReference type="OrthoDB" id="954941at2"/>
<dbReference type="InterPro" id="IPR036163">
    <property type="entry name" value="HMA_dom_sf"/>
</dbReference>
<protein>
    <recommendedName>
        <fullName evidence="3">HMA domain-containing protein</fullName>
    </recommendedName>
</protein>
<evidence type="ECO:0000313" key="2">
    <source>
        <dbReference type="Proteomes" id="UP000199306"/>
    </source>
</evidence>